<dbReference type="RefSeq" id="XP_019560110.3">
    <property type="nucleotide sequence ID" value="XM_019704565.3"/>
</dbReference>
<dbReference type="NCBIfam" id="TIGR00004">
    <property type="entry name" value="Rid family detoxifying hydrolase"/>
    <property type="match status" value="1"/>
</dbReference>
<organism evidence="2 3">
    <name type="scientific">Aedes albopictus</name>
    <name type="common">Asian tiger mosquito</name>
    <name type="synonym">Stegomyia albopicta</name>
    <dbReference type="NCBI Taxonomy" id="7160"/>
    <lineage>
        <taxon>Eukaryota</taxon>
        <taxon>Metazoa</taxon>
        <taxon>Ecdysozoa</taxon>
        <taxon>Arthropoda</taxon>
        <taxon>Hexapoda</taxon>
        <taxon>Insecta</taxon>
        <taxon>Pterygota</taxon>
        <taxon>Neoptera</taxon>
        <taxon>Endopterygota</taxon>
        <taxon>Diptera</taxon>
        <taxon>Nematocera</taxon>
        <taxon>Culicoidea</taxon>
        <taxon>Culicidae</taxon>
        <taxon>Culicinae</taxon>
        <taxon>Aedini</taxon>
        <taxon>Aedes</taxon>
        <taxon>Stegomyia</taxon>
    </lineage>
</organism>
<dbReference type="CDD" id="cd00448">
    <property type="entry name" value="YjgF_YER057c_UK114_family"/>
    <property type="match status" value="1"/>
</dbReference>
<dbReference type="InterPro" id="IPR006175">
    <property type="entry name" value="YjgF/YER057c/UK114"/>
</dbReference>
<dbReference type="PANTHER" id="PTHR11803:SF39">
    <property type="entry name" value="2-IMINOBUTANOATE_2-IMINOPROPANOATE DEAMINASE"/>
    <property type="match status" value="1"/>
</dbReference>
<reference evidence="3" key="1">
    <citation type="journal article" date="2015" name="Proc. Natl. Acad. Sci. U.S.A.">
        <title>Genome sequence of the Asian Tiger mosquito, Aedes albopictus, reveals insights into its biology, genetics, and evolution.</title>
        <authorList>
            <person name="Chen X.G."/>
            <person name="Jiang X."/>
            <person name="Gu J."/>
            <person name="Xu M."/>
            <person name="Wu Y."/>
            <person name="Deng Y."/>
            <person name="Zhang C."/>
            <person name="Bonizzoni M."/>
            <person name="Dermauw W."/>
            <person name="Vontas J."/>
            <person name="Armbruster P."/>
            <person name="Huang X."/>
            <person name="Yang Y."/>
            <person name="Zhang H."/>
            <person name="He W."/>
            <person name="Peng H."/>
            <person name="Liu Y."/>
            <person name="Wu K."/>
            <person name="Chen J."/>
            <person name="Lirakis M."/>
            <person name="Topalis P."/>
            <person name="Van Leeuwen T."/>
            <person name="Hall A.B."/>
            <person name="Jiang X."/>
            <person name="Thorpe C."/>
            <person name="Mueller R.L."/>
            <person name="Sun C."/>
            <person name="Waterhouse R.M."/>
            <person name="Yan G."/>
            <person name="Tu Z.J."/>
            <person name="Fang X."/>
            <person name="James A.A."/>
        </authorList>
    </citation>
    <scope>NUCLEOTIDE SEQUENCE [LARGE SCALE GENOMIC DNA]</scope>
    <source>
        <strain evidence="3">Foshan</strain>
    </source>
</reference>
<dbReference type="Proteomes" id="UP000069940">
    <property type="component" value="Unassembled WGS sequence"/>
</dbReference>
<evidence type="ECO:0000313" key="3">
    <source>
        <dbReference type="Proteomes" id="UP000069940"/>
    </source>
</evidence>
<dbReference type="InterPro" id="IPR006056">
    <property type="entry name" value="RidA"/>
</dbReference>
<dbReference type="InterPro" id="IPR035959">
    <property type="entry name" value="RutC-like_sf"/>
</dbReference>
<comment type="similarity">
    <text evidence="1">Belongs to the RutC family.</text>
</comment>
<dbReference type="EnsemblMetazoa" id="AALFPA23_010692.R15017">
    <property type="protein sequence ID" value="AALFPA23_010692.P15017"/>
    <property type="gene ID" value="AALFPA23_010692"/>
</dbReference>
<evidence type="ECO:0000313" key="2">
    <source>
        <dbReference type="EnsemblMetazoa" id="AALFPA23_010692.P15017"/>
    </source>
</evidence>
<accession>A0ABM1YNA4</accession>
<dbReference type="SUPFAM" id="SSF55298">
    <property type="entry name" value="YjgF-like"/>
    <property type="match status" value="1"/>
</dbReference>
<evidence type="ECO:0000256" key="1">
    <source>
        <dbReference type="ARBA" id="ARBA00010552"/>
    </source>
</evidence>
<reference evidence="2" key="2">
    <citation type="submission" date="2025-05" db="UniProtKB">
        <authorList>
            <consortium name="EnsemblMetazoa"/>
        </authorList>
    </citation>
    <scope>IDENTIFICATION</scope>
    <source>
        <strain evidence="2">Foshan</strain>
    </source>
</reference>
<proteinExistence type="inferred from homology"/>
<name>A0ABM1YNA4_AEDAL</name>
<protein>
    <recommendedName>
        <fullName evidence="4">Translation initiation inhibitor</fullName>
    </recommendedName>
</protein>
<evidence type="ECO:0008006" key="4">
    <source>
        <dbReference type="Google" id="ProtNLM"/>
    </source>
</evidence>
<dbReference type="Pfam" id="PF01042">
    <property type="entry name" value="Ribonuc_L-PSP"/>
    <property type="match status" value="1"/>
</dbReference>
<dbReference type="Gene3D" id="3.30.1330.40">
    <property type="entry name" value="RutC-like"/>
    <property type="match status" value="1"/>
</dbReference>
<sequence length="165" mass="17361">MNQPPSLDQFILSNSTLQSSNKMASIVRKVVNTEKCPKVPAPFNQAVVAGQTVYCSGIMGMELGSLKLVNGGAGPEAAKALENLAVLLEAAGSSLANVVKTTILLTDIKDYGVVNVEYRKVFSDSFPARTCFAVKSLPMGASVEIEAIALAGDVIHTSTKLNSKM</sequence>
<dbReference type="GeneID" id="109428739"/>
<keyword evidence="3" id="KW-1185">Reference proteome</keyword>
<dbReference type="PANTHER" id="PTHR11803">
    <property type="entry name" value="2-IMINOBUTANOATE/2-IMINOPROPANOATE DEAMINASE RIDA"/>
    <property type="match status" value="1"/>
</dbReference>